<feature type="coiled-coil region" evidence="1">
    <location>
        <begin position="12"/>
        <end position="53"/>
    </location>
</feature>
<accession>A0A1G8CVZ8</accession>
<evidence type="ECO:0000313" key="3">
    <source>
        <dbReference type="Proteomes" id="UP000199017"/>
    </source>
</evidence>
<name>A0A1G8CVZ8_9BACI</name>
<sequence length="205" mass="24739">MYDGYWEMVQNIQALYRQLQFQQNQISQMESMIEQLQEEINKLKQNHSSNIEKIEYKFDQLKVETLEGTLNIGITPNANDEDSNIEDFVVGDNKVNTQLNEQKHNTLKNIEKHIHDYLNDEGYTILESFEKKYSYYLDVTYRQFIIEDIKKQINKRIQHYLHEYNISDPSHKELAKIEEMTIIKVKKDIYNTCEEFIRNLPRKEY</sequence>
<dbReference type="Proteomes" id="UP000199017">
    <property type="component" value="Unassembled WGS sequence"/>
</dbReference>
<proteinExistence type="predicted"/>
<dbReference type="InterPro" id="IPR019673">
    <property type="entry name" value="Spore_germination_GerPC"/>
</dbReference>
<gene>
    <name evidence="2" type="ORF">SAMN05216352_101466</name>
</gene>
<protein>
    <submittedName>
        <fullName evidence="2">Spore germination protein PC</fullName>
    </submittedName>
</protein>
<reference evidence="2 3" key="1">
    <citation type="submission" date="2016-10" db="EMBL/GenBank/DDBJ databases">
        <authorList>
            <person name="de Groot N.N."/>
        </authorList>
    </citation>
    <scope>NUCLEOTIDE SEQUENCE [LARGE SCALE GENOMIC DNA]</scope>
    <source>
        <strain evidence="3">P4B,CCM 7963,CECT 7998,DSM 25260,IBRC-M 10614,KCTC 13821</strain>
    </source>
</reference>
<dbReference type="AlphaFoldDB" id="A0A1G8CVZ8"/>
<dbReference type="STRING" id="930129.SAMN05216352_101466"/>
<dbReference type="SUPFAM" id="SSF46966">
    <property type="entry name" value="Spectrin repeat"/>
    <property type="match status" value="1"/>
</dbReference>
<keyword evidence="3" id="KW-1185">Reference proteome</keyword>
<evidence type="ECO:0000256" key="1">
    <source>
        <dbReference type="SAM" id="Coils"/>
    </source>
</evidence>
<evidence type="ECO:0000313" key="2">
    <source>
        <dbReference type="EMBL" id="SDH49668.1"/>
    </source>
</evidence>
<dbReference type="Pfam" id="PF10737">
    <property type="entry name" value="GerPC"/>
    <property type="match status" value="1"/>
</dbReference>
<organism evidence="2 3">
    <name type="scientific">Alteribacillus bidgolensis</name>
    <dbReference type="NCBI Taxonomy" id="930129"/>
    <lineage>
        <taxon>Bacteria</taxon>
        <taxon>Bacillati</taxon>
        <taxon>Bacillota</taxon>
        <taxon>Bacilli</taxon>
        <taxon>Bacillales</taxon>
        <taxon>Bacillaceae</taxon>
        <taxon>Alteribacillus</taxon>
    </lineage>
</organism>
<keyword evidence="1" id="KW-0175">Coiled coil</keyword>
<dbReference type="OrthoDB" id="2991331at2"/>
<dbReference type="RefSeq" id="WP_091580289.1">
    <property type="nucleotide sequence ID" value="NZ_FNDU01000001.1"/>
</dbReference>
<dbReference type="EMBL" id="FNDU01000001">
    <property type="protein sequence ID" value="SDH49668.1"/>
    <property type="molecule type" value="Genomic_DNA"/>
</dbReference>